<protein>
    <submittedName>
        <fullName evidence="2">DUF1365 domain-containing protein</fullName>
    </submittedName>
</protein>
<dbReference type="PANTHER" id="PTHR33973">
    <property type="entry name" value="OS07G0153300 PROTEIN"/>
    <property type="match status" value="1"/>
</dbReference>
<dbReference type="PANTHER" id="PTHR33973:SF4">
    <property type="entry name" value="OS07G0153300 PROTEIN"/>
    <property type="match status" value="1"/>
</dbReference>
<reference evidence="2" key="1">
    <citation type="journal article" date="2014" name="Int. J. Syst. Evol. Microbiol.">
        <title>Complete genome sequence of Corynebacterium casei LMG S-19264T (=DSM 44701T), isolated from a smear-ripened cheese.</title>
        <authorList>
            <consortium name="US DOE Joint Genome Institute (JGI-PGF)"/>
            <person name="Walter F."/>
            <person name="Albersmeier A."/>
            <person name="Kalinowski J."/>
            <person name="Ruckert C."/>
        </authorList>
    </citation>
    <scope>NUCLEOTIDE SEQUENCE</scope>
    <source>
        <strain evidence="2">CGMCC 1.12726</strain>
    </source>
</reference>
<dbReference type="Pfam" id="PF07103">
    <property type="entry name" value="DUF1365"/>
    <property type="match status" value="1"/>
</dbReference>
<keyword evidence="1" id="KW-0812">Transmembrane</keyword>
<dbReference type="InterPro" id="IPR010775">
    <property type="entry name" value="DUF1365"/>
</dbReference>
<keyword evidence="1" id="KW-1133">Transmembrane helix</keyword>
<evidence type="ECO:0000313" key="2">
    <source>
        <dbReference type="EMBL" id="GGF91458.1"/>
    </source>
</evidence>
<gene>
    <name evidence="2" type="ORF">GCM10010960_11760</name>
</gene>
<reference evidence="2" key="2">
    <citation type="submission" date="2020-09" db="EMBL/GenBank/DDBJ databases">
        <authorList>
            <person name="Sun Q."/>
            <person name="Zhou Y."/>
        </authorList>
    </citation>
    <scope>NUCLEOTIDE SEQUENCE</scope>
    <source>
        <strain evidence="2">CGMCC 1.12726</strain>
    </source>
</reference>
<name>A0A917CMT3_9GAMM</name>
<dbReference type="AlphaFoldDB" id="A0A917CMT3"/>
<keyword evidence="3" id="KW-1185">Reference proteome</keyword>
<comment type="caution">
    <text evidence="2">The sequence shown here is derived from an EMBL/GenBank/DDBJ whole genome shotgun (WGS) entry which is preliminary data.</text>
</comment>
<dbReference type="EMBL" id="BMFO01000002">
    <property type="protein sequence ID" value="GGF91458.1"/>
    <property type="molecule type" value="Genomic_DNA"/>
</dbReference>
<organism evidence="2 3">
    <name type="scientific">Arenimonas maotaiensis</name>
    <dbReference type="NCBI Taxonomy" id="1446479"/>
    <lineage>
        <taxon>Bacteria</taxon>
        <taxon>Pseudomonadati</taxon>
        <taxon>Pseudomonadota</taxon>
        <taxon>Gammaproteobacteria</taxon>
        <taxon>Lysobacterales</taxon>
        <taxon>Lysobacteraceae</taxon>
        <taxon>Arenimonas</taxon>
    </lineage>
</organism>
<feature type="transmembrane region" description="Helical" evidence="1">
    <location>
        <begin position="221"/>
        <end position="242"/>
    </location>
</feature>
<proteinExistence type="predicted"/>
<accession>A0A917CMT3</accession>
<evidence type="ECO:0000313" key="3">
    <source>
        <dbReference type="Proteomes" id="UP000632858"/>
    </source>
</evidence>
<sequence length="251" mass="29514">MTALQSDALYVGRIAHRRFVPKPHAFRYGLFQLYLDTRRIEATLSRLPFCSIGRFNWLQYRRADYFGDPSLSLDEAVRRHAEAETGQAQRGPIFMLTHLRVLGFVMNPVSFYYGFDEDGRTLRWILAEITNTPWGERFSYFLPIEPGHDARQPATWRFPKRFHVSPFLPMALKYDWRFGTPSEALGVYMRVQRAGERQFDATLTLRRRELSPSSLLRQLLAFPWITAKVAVGIYWNALLLWFKRVPFHDHP</sequence>
<dbReference type="Proteomes" id="UP000632858">
    <property type="component" value="Unassembled WGS sequence"/>
</dbReference>
<evidence type="ECO:0000256" key="1">
    <source>
        <dbReference type="SAM" id="Phobius"/>
    </source>
</evidence>
<dbReference type="RefSeq" id="WP_188448784.1">
    <property type="nucleotide sequence ID" value="NZ_BMFO01000002.1"/>
</dbReference>
<keyword evidence="1" id="KW-0472">Membrane</keyword>